<dbReference type="Proteomes" id="UP000494256">
    <property type="component" value="Unassembled WGS sequence"/>
</dbReference>
<sequence length="501" mass="57971">MHWCQVVVLGAYLSVSWCAEDWTFPAGFKFGAGTSAYQIEGAWNVSDKGENIWDRFIHSDPRRVSDLSNGDVASDSYHLYETDIEKAAELGLHFYRFSISWSRLLPSGFPNHISEDGKRYYNNLIDGLLAKGIEPMVTLYHWDLPQTLQDLGGWTNPLIANWFADYARVVFRLYGDRVKTWLTINEPLIVCDASYNLGILAPGIRHPDAFYLCNKIVLLAHAKAYRVYEKEFKDKYHGEVSIVNQLLWFEPESEDDVETAELALQYGAGRFSHAIYSKEGGWPPAIEKIIEENSRKMKYSKSIMPAFTQEEIELVRGTYDFYAMNYYTARTVRKAKDDEQLGPWPLKDISDLKMVTGVRPEWPKTVSRIYLVHPPGIRRMLVWLKEHYGDMKFLITENGYPTEGGLDDQDRIEYYQAHLKQLLLAIKEDKINLTHYTAWSLLDNMEWIAGYKHKFGLYEVDFADPQRKRTPRASARYYANVIKANSLNVPMEKVQDSKQEL</sequence>
<comment type="subunit">
    <text evidence="2">Homodimer.</text>
</comment>
<dbReference type="PANTHER" id="PTHR10353:SF36">
    <property type="entry name" value="LP05116P"/>
    <property type="match status" value="1"/>
</dbReference>
<evidence type="ECO:0000256" key="3">
    <source>
        <dbReference type="ARBA" id="ARBA00022801"/>
    </source>
</evidence>
<evidence type="ECO:0000256" key="5">
    <source>
        <dbReference type="ARBA" id="ARBA00023295"/>
    </source>
</evidence>
<dbReference type="EMBL" id="CADEBD010000286">
    <property type="protein sequence ID" value="CAB3229379.1"/>
    <property type="molecule type" value="Genomic_DNA"/>
</dbReference>
<dbReference type="InterPro" id="IPR017853">
    <property type="entry name" value="GH"/>
</dbReference>
<comment type="similarity">
    <text evidence="1 6">Belongs to the glycosyl hydrolase 1 family.</text>
</comment>
<dbReference type="PROSITE" id="PS00653">
    <property type="entry name" value="GLYCOSYL_HYDROL_F1_2"/>
    <property type="match status" value="1"/>
</dbReference>
<comment type="caution">
    <text evidence="8">The sequence shown here is derived from an EMBL/GenBank/DDBJ whole genome shotgun (WGS) entry which is preliminary data.</text>
</comment>
<keyword evidence="5" id="KW-0326">Glycosidase</keyword>
<evidence type="ECO:0000256" key="6">
    <source>
        <dbReference type="RuleBase" id="RU003690"/>
    </source>
</evidence>
<evidence type="ECO:0000313" key="9">
    <source>
        <dbReference type="Proteomes" id="UP000494256"/>
    </source>
</evidence>
<feature type="signal peptide" evidence="7">
    <location>
        <begin position="1"/>
        <end position="18"/>
    </location>
</feature>
<evidence type="ECO:0000256" key="4">
    <source>
        <dbReference type="ARBA" id="ARBA00023180"/>
    </source>
</evidence>
<evidence type="ECO:0000256" key="2">
    <source>
        <dbReference type="ARBA" id="ARBA00011738"/>
    </source>
</evidence>
<keyword evidence="7" id="KW-0732">Signal</keyword>
<dbReference type="OrthoDB" id="8197395at2759"/>
<dbReference type="InterPro" id="IPR033132">
    <property type="entry name" value="GH_1_N_CS"/>
</dbReference>
<dbReference type="PRINTS" id="PR00131">
    <property type="entry name" value="GLHYDRLASE1"/>
</dbReference>
<organism evidence="8 9">
    <name type="scientific">Arctia plantaginis</name>
    <name type="common">Wood tiger moth</name>
    <name type="synonym">Phalaena plantaginis</name>
    <dbReference type="NCBI Taxonomy" id="874455"/>
    <lineage>
        <taxon>Eukaryota</taxon>
        <taxon>Metazoa</taxon>
        <taxon>Ecdysozoa</taxon>
        <taxon>Arthropoda</taxon>
        <taxon>Hexapoda</taxon>
        <taxon>Insecta</taxon>
        <taxon>Pterygota</taxon>
        <taxon>Neoptera</taxon>
        <taxon>Endopterygota</taxon>
        <taxon>Lepidoptera</taxon>
        <taxon>Glossata</taxon>
        <taxon>Ditrysia</taxon>
        <taxon>Noctuoidea</taxon>
        <taxon>Erebidae</taxon>
        <taxon>Arctiinae</taxon>
        <taxon>Arctia</taxon>
    </lineage>
</organism>
<gene>
    <name evidence="8" type="ORF">APLA_LOCUS4014</name>
</gene>
<evidence type="ECO:0000256" key="7">
    <source>
        <dbReference type="SAM" id="SignalP"/>
    </source>
</evidence>
<dbReference type="FunFam" id="3.20.20.80:FF:000013">
    <property type="entry name" value="lactase-phlorizin hydrolase"/>
    <property type="match status" value="1"/>
</dbReference>
<reference evidence="8 9" key="1">
    <citation type="submission" date="2020-04" db="EMBL/GenBank/DDBJ databases">
        <authorList>
            <person name="Wallbank WR R."/>
            <person name="Pardo Diaz C."/>
            <person name="Kozak K."/>
            <person name="Martin S."/>
            <person name="Jiggins C."/>
            <person name="Moest M."/>
            <person name="Warren A I."/>
            <person name="Byers J.R.P. K."/>
            <person name="Montejo-Kovacevich G."/>
            <person name="Yen C E."/>
        </authorList>
    </citation>
    <scope>NUCLEOTIDE SEQUENCE [LARGE SCALE GENOMIC DNA]</scope>
</reference>
<keyword evidence="3" id="KW-0378">Hydrolase</keyword>
<name>A0A8S0Z8S8_ARCPL</name>
<protein>
    <recommendedName>
        <fullName evidence="10">Myrosinase 1-like</fullName>
    </recommendedName>
</protein>
<evidence type="ECO:0008006" key="10">
    <source>
        <dbReference type="Google" id="ProtNLM"/>
    </source>
</evidence>
<dbReference type="PANTHER" id="PTHR10353">
    <property type="entry name" value="GLYCOSYL HYDROLASE"/>
    <property type="match status" value="1"/>
</dbReference>
<evidence type="ECO:0000313" key="8">
    <source>
        <dbReference type="EMBL" id="CAB3229379.1"/>
    </source>
</evidence>
<feature type="chain" id="PRO_5035742238" description="Myrosinase 1-like" evidence="7">
    <location>
        <begin position="19"/>
        <end position="501"/>
    </location>
</feature>
<dbReference type="Gene3D" id="3.20.20.80">
    <property type="entry name" value="Glycosidases"/>
    <property type="match status" value="1"/>
</dbReference>
<proteinExistence type="inferred from homology"/>
<dbReference type="GO" id="GO:0008422">
    <property type="term" value="F:beta-glucosidase activity"/>
    <property type="evidence" value="ECO:0007669"/>
    <property type="project" value="TreeGrafter"/>
</dbReference>
<accession>A0A8S0Z8S8</accession>
<dbReference type="InterPro" id="IPR001360">
    <property type="entry name" value="Glyco_hydro_1"/>
</dbReference>
<dbReference type="Pfam" id="PF00232">
    <property type="entry name" value="Glyco_hydro_1"/>
    <property type="match status" value="1"/>
</dbReference>
<dbReference type="GO" id="GO:0005975">
    <property type="term" value="P:carbohydrate metabolic process"/>
    <property type="evidence" value="ECO:0007669"/>
    <property type="project" value="InterPro"/>
</dbReference>
<dbReference type="SUPFAM" id="SSF51445">
    <property type="entry name" value="(Trans)glycosidases"/>
    <property type="match status" value="1"/>
</dbReference>
<keyword evidence="4" id="KW-0325">Glycoprotein</keyword>
<evidence type="ECO:0000256" key="1">
    <source>
        <dbReference type="ARBA" id="ARBA00010838"/>
    </source>
</evidence>
<dbReference type="AlphaFoldDB" id="A0A8S0Z8S8"/>